<gene>
    <name evidence="1" type="ORF">GII31_06850</name>
</gene>
<dbReference type="RefSeq" id="WP_213248007.1">
    <property type="nucleotide sequence ID" value="NZ_CP045806.1"/>
</dbReference>
<accession>A0ABX6IFL8</accession>
<sequence length="239" mass="26853">MKHIESTKPDDVAFDLGAVCSAIEWENPRRANRQARTILARLALNRELLSDKVIKIESNPVRLARSETHPLLHRLSLYEDPERRCQLRLHIFSGRDRDLVPHDHKYPFSVFVLAGGYLHVWNRRTGSAQAGEFTSADIAPGIVSVERPGSCYSFQNSLVHQTIVLPGTVSLFLRGPKRQARWHAAGDMLHLLNGYEAPSSGKAHHKGARPISKDALHEIRHDLARRGIIIDRKASHAIA</sequence>
<organism evidence="1 2">
    <name type="scientific">Gordonia pseudamarae</name>
    <dbReference type="NCBI Taxonomy" id="2831662"/>
    <lineage>
        <taxon>Bacteria</taxon>
        <taxon>Bacillati</taxon>
        <taxon>Actinomycetota</taxon>
        <taxon>Actinomycetes</taxon>
        <taxon>Mycobacteriales</taxon>
        <taxon>Gordoniaceae</taxon>
        <taxon>Gordonia</taxon>
    </lineage>
</organism>
<reference evidence="1" key="1">
    <citation type="journal article" date="2021" name="Nat. Microbiol.">
        <title>Cocultivation of an ultrasmall environmental parasitic bacterium with lytic ability against bacteria associated with wastewater foams.</title>
        <authorList>
            <person name="Batinovic S."/>
            <person name="Rose J.J.A."/>
            <person name="Ratcliffe J."/>
            <person name="Seviour R.J."/>
            <person name="Petrovski S."/>
        </authorList>
    </citation>
    <scope>NUCLEOTIDE SEQUENCE</scope>
    <source>
        <strain evidence="1">CON9</strain>
    </source>
</reference>
<dbReference type="EMBL" id="CP045809">
    <property type="protein sequence ID" value="QHN34657.1"/>
    <property type="molecule type" value="Genomic_DNA"/>
</dbReference>
<keyword evidence="2" id="KW-1185">Reference proteome</keyword>
<evidence type="ECO:0008006" key="3">
    <source>
        <dbReference type="Google" id="ProtNLM"/>
    </source>
</evidence>
<dbReference type="InterPro" id="IPR011051">
    <property type="entry name" value="RmlC_Cupin_sf"/>
</dbReference>
<evidence type="ECO:0000313" key="2">
    <source>
        <dbReference type="Proteomes" id="UP001059836"/>
    </source>
</evidence>
<dbReference type="SUPFAM" id="SSF51182">
    <property type="entry name" value="RmlC-like cupins"/>
    <property type="match status" value="1"/>
</dbReference>
<name>A0ABX6IFL8_9ACTN</name>
<evidence type="ECO:0000313" key="1">
    <source>
        <dbReference type="EMBL" id="QHN34657.1"/>
    </source>
</evidence>
<protein>
    <recommendedName>
        <fullName evidence="3">Cysteine dioxygenase</fullName>
    </recommendedName>
</protein>
<dbReference type="Proteomes" id="UP001059836">
    <property type="component" value="Chromosome"/>
</dbReference>
<proteinExistence type="predicted"/>